<gene>
    <name evidence="15" type="ORF">DHV22_17210</name>
</gene>
<keyword evidence="2 15" id="KW-0436">Ligase</keyword>
<dbReference type="SUPFAM" id="SSF52374">
    <property type="entry name" value="Nucleotidylyl transferase"/>
    <property type="match status" value="1"/>
</dbReference>
<evidence type="ECO:0000313" key="16">
    <source>
        <dbReference type="Proteomes" id="UP000263268"/>
    </source>
</evidence>
<dbReference type="Pfam" id="PF00133">
    <property type="entry name" value="tRNA-synt_1"/>
    <property type="match status" value="1"/>
</dbReference>
<feature type="domain" description="Valyl-tRNA synthetase tRNA-binding arm" evidence="14">
    <location>
        <begin position="428"/>
        <end position="493"/>
    </location>
</feature>
<protein>
    <recommendedName>
        <fullName evidence="8">Valine--tRNA ligase</fullName>
        <ecNumber evidence="1">6.1.1.9</ecNumber>
    </recommendedName>
    <alternativeName>
        <fullName evidence="9">Valyl-tRNA synthetase</fullName>
    </alternativeName>
</protein>
<dbReference type="InterPro" id="IPR033705">
    <property type="entry name" value="Anticodon_Ia_Val"/>
</dbReference>
<dbReference type="GO" id="GO:0006438">
    <property type="term" value="P:valyl-tRNA aminoacylation"/>
    <property type="evidence" value="ECO:0007669"/>
    <property type="project" value="InterPro"/>
</dbReference>
<evidence type="ECO:0000256" key="2">
    <source>
        <dbReference type="ARBA" id="ARBA00022598"/>
    </source>
</evidence>
<dbReference type="PANTHER" id="PTHR11946">
    <property type="entry name" value="VALYL-TRNA SYNTHETASES"/>
    <property type="match status" value="1"/>
</dbReference>
<name>A0A3D6BVF4_9FLAO</name>
<evidence type="ECO:0000256" key="9">
    <source>
        <dbReference type="ARBA" id="ARBA00029936"/>
    </source>
</evidence>
<feature type="non-terminal residue" evidence="15">
    <location>
        <position position="1"/>
    </location>
</feature>
<dbReference type="InterPro" id="IPR037118">
    <property type="entry name" value="Val-tRNA_synth_C_sf"/>
</dbReference>
<keyword evidence="5" id="KW-0648">Protein biosynthesis</keyword>
<dbReference type="GO" id="GO:0004832">
    <property type="term" value="F:valine-tRNA ligase activity"/>
    <property type="evidence" value="ECO:0007669"/>
    <property type="project" value="UniProtKB-EC"/>
</dbReference>
<organism evidence="15 16">
    <name type="scientific">Xanthomarina gelatinilytica</name>
    <dbReference type="NCBI Taxonomy" id="1137281"/>
    <lineage>
        <taxon>Bacteria</taxon>
        <taxon>Pseudomonadati</taxon>
        <taxon>Bacteroidota</taxon>
        <taxon>Flavobacteriia</taxon>
        <taxon>Flavobacteriales</taxon>
        <taxon>Flavobacteriaceae</taxon>
        <taxon>Xanthomarina</taxon>
    </lineage>
</organism>
<dbReference type="FunFam" id="1.10.287.380:FF:000001">
    <property type="entry name" value="Valine--tRNA ligase"/>
    <property type="match status" value="1"/>
</dbReference>
<comment type="similarity">
    <text evidence="11">Belongs to the class-I aminoacyl-tRNA synthetase family. ValS type 1 subfamily.</text>
</comment>
<evidence type="ECO:0000259" key="14">
    <source>
        <dbReference type="Pfam" id="PF10458"/>
    </source>
</evidence>
<dbReference type="CDD" id="cd07962">
    <property type="entry name" value="Anticodon_Ia_Val"/>
    <property type="match status" value="1"/>
</dbReference>
<accession>A0A3D6BVF4</accession>
<keyword evidence="6" id="KW-0175">Coiled coil</keyword>
<keyword evidence="3" id="KW-0547">Nucleotide-binding</keyword>
<dbReference type="EMBL" id="DPRK01000273">
    <property type="protein sequence ID" value="HCY83213.1"/>
    <property type="molecule type" value="Genomic_DNA"/>
</dbReference>
<dbReference type="EC" id="6.1.1.9" evidence="1"/>
<evidence type="ECO:0000256" key="1">
    <source>
        <dbReference type="ARBA" id="ARBA00013169"/>
    </source>
</evidence>
<evidence type="ECO:0000256" key="3">
    <source>
        <dbReference type="ARBA" id="ARBA00022741"/>
    </source>
</evidence>
<dbReference type="InterPro" id="IPR009080">
    <property type="entry name" value="tRNAsynth_Ia_anticodon-bd"/>
</dbReference>
<dbReference type="PRINTS" id="PR00986">
    <property type="entry name" value="TRNASYNTHVAL"/>
</dbReference>
<comment type="caution">
    <text evidence="15">The sequence shown here is derived from an EMBL/GenBank/DDBJ whole genome shotgun (WGS) entry which is preliminary data.</text>
</comment>
<dbReference type="SUPFAM" id="SSF47323">
    <property type="entry name" value="Anticodon-binding domain of a subclass of class I aminoacyl-tRNA synthetases"/>
    <property type="match status" value="1"/>
</dbReference>
<dbReference type="InterPro" id="IPR010978">
    <property type="entry name" value="tRNA-bd_arm"/>
</dbReference>
<evidence type="ECO:0000256" key="7">
    <source>
        <dbReference type="ARBA" id="ARBA00023146"/>
    </source>
</evidence>
<evidence type="ECO:0000256" key="6">
    <source>
        <dbReference type="ARBA" id="ARBA00023054"/>
    </source>
</evidence>
<reference evidence="15 16" key="1">
    <citation type="journal article" date="2018" name="Nat. Biotechnol.">
        <title>A standardized bacterial taxonomy based on genome phylogeny substantially revises the tree of life.</title>
        <authorList>
            <person name="Parks D.H."/>
            <person name="Chuvochina M."/>
            <person name="Waite D.W."/>
            <person name="Rinke C."/>
            <person name="Skarshewski A."/>
            <person name="Chaumeil P.A."/>
            <person name="Hugenholtz P."/>
        </authorList>
    </citation>
    <scope>NUCLEOTIDE SEQUENCE [LARGE SCALE GENOMIC DNA]</scope>
    <source>
        <strain evidence="15">UBA10227</strain>
    </source>
</reference>
<dbReference type="Pfam" id="PF08264">
    <property type="entry name" value="Anticodon_1"/>
    <property type="match status" value="1"/>
</dbReference>
<dbReference type="GO" id="GO:0005829">
    <property type="term" value="C:cytosol"/>
    <property type="evidence" value="ECO:0007669"/>
    <property type="project" value="TreeGrafter"/>
</dbReference>
<dbReference type="Proteomes" id="UP000263268">
    <property type="component" value="Unassembled WGS sequence"/>
</dbReference>
<sequence length="493" mass="56546">KFENTYRHWMENIRDWNISRQLLWGQQIPAYYYGDGKEDFVVAETKEEALKLAIKKTNNQELTINHLRQDTDALDTWFSSWLWPISVFDGIRNPENEDINYYYPTNDLVTGPDILFFWVARMIIAGYEYKGEKPFNNVYLTGLVRDKQRRKMSKSLGNSPDALKLIDDYGADGVRVGLLLSSAAGNDLMFDEALCQQGKGFANKIWNAFRLVKGWEVDETIPQPNSSAIAITWLEAKFQKTLVELEDHYGKYRLSDALMATYKLIWDDYASWLLEIVKPAYQQPIDSKTLKSVVAIFEDILKVLHPFMPFLTEEIWQYISERTPEDALIIAKWPESKPINEALISEFEFAQDVVSGIRNIRKEKNIAFKDAIGFYVINNENIANTFDEVIAKLGNLESIEYTNEAVDGALTFRVKSNEYFIPIAGAINVEEEIKKLTDELNYTEGFLKSVQKKLANERFVAGAPEQVIANERNKEADALAKIETLKASLASLQ</sequence>
<dbReference type="SUPFAM" id="SSF46589">
    <property type="entry name" value="tRNA-binding arm"/>
    <property type="match status" value="1"/>
</dbReference>
<dbReference type="Gene3D" id="3.40.50.620">
    <property type="entry name" value="HUPs"/>
    <property type="match status" value="1"/>
</dbReference>
<keyword evidence="7" id="KW-0030">Aminoacyl-tRNA synthetase</keyword>
<evidence type="ECO:0000256" key="10">
    <source>
        <dbReference type="ARBA" id="ARBA00047552"/>
    </source>
</evidence>
<evidence type="ECO:0000313" key="15">
    <source>
        <dbReference type="EMBL" id="HCY83213.1"/>
    </source>
</evidence>
<dbReference type="InterPro" id="IPR002303">
    <property type="entry name" value="Valyl-tRNA_ligase"/>
</dbReference>
<dbReference type="GO" id="GO:0005524">
    <property type="term" value="F:ATP binding"/>
    <property type="evidence" value="ECO:0007669"/>
    <property type="project" value="UniProtKB-KW"/>
</dbReference>
<dbReference type="InterPro" id="IPR019499">
    <property type="entry name" value="Val-tRNA_synth_tRNA-bd"/>
</dbReference>
<comment type="catalytic activity">
    <reaction evidence="10">
        <text>tRNA(Val) + L-valine + ATP = L-valyl-tRNA(Val) + AMP + diphosphate</text>
        <dbReference type="Rhea" id="RHEA:10704"/>
        <dbReference type="Rhea" id="RHEA-COMP:9672"/>
        <dbReference type="Rhea" id="RHEA-COMP:9708"/>
        <dbReference type="ChEBI" id="CHEBI:30616"/>
        <dbReference type="ChEBI" id="CHEBI:33019"/>
        <dbReference type="ChEBI" id="CHEBI:57762"/>
        <dbReference type="ChEBI" id="CHEBI:78442"/>
        <dbReference type="ChEBI" id="CHEBI:78537"/>
        <dbReference type="ChEBI" id="CHEBI:456215"/>
        <dbReference type="EC" id="6.1.1.9"/>
    </reaction>
</comment>
<feature type="domain" description="Methionyl/Valyl/Leucyl/Isoleucyl-tRNA synthetase anticodon-binding" evidence="13">
    <location>
        <begin position="233"/>
        <end position="369"/>
    </location>
</feature>
<dbReference type="Gene3D" id="1.10.730.10">
    <property type="entry name" value="Isoleucyl-tRNA Synthetase, Domain 1"/>
    <property type="match status" value="1"/>
</dbReference>
<dbReference type="InterPro" id="IPR013155">
    <property type="entry name" value="M/V/L/I-tRNA-synth_anticd-bd"/>
</dbReference>
<evidence type="ECO:0000259" key="13">
    <source>
        <dbReference type="Pfam" id="PF08264"/>
    </source>
</evidence>
<keyword evidence="4" id="KW-0067">ATP-binding</keyword>
<dbReference type="PANTHER" id="PTHR11946:SF109">
    <property type="entry name" value="VALINE--TRNA LIGASE"/>
    <property type="match status" value="1"/>
</dbReference>
<evidence type="ECO:0000259" key="12">
    <source>
        <dbReference type="Pfam" id="PF00133"/>
    </source>
</evidence>
<dbReference type="Gene3D" id="1.10.287.380">
    <property type="entry name" value="Valyl-tRNA synthetase, C-terminal domain"/>
    <property type="match status" value="1"/>
</dbReference>
<evidence type="ECO:0000256" key="11">
    <source>
        <dbReference type="ARBA" id="ARBA00060830"/>
    </source>
</evidence>
<proteinExistence type="inferred from homology"/>
<feature type="domain" description="Aminoacyl-tRNA synthetase class Ia" evidence="12">
    <location>
        <begin position="3"/>
        <end position="189"/>
    </location>
</feature>
<dbReference type="InterPro" id="IPR014729">
    <property type="entry name" value="Rossmann-like_a/b/a_fold"/>
</dbReference>
<evidence type="ECO:0000256" key="5">
    <source>
        <dbReference type="ARBA" id="ARBA00022917"/>
    </source>
</evidence>
<evidence type="ECO:0000256" key="4">
    <source>
        <dbReference type="ARBA" id="ARBA00022840"/>
    </source>
</evidence>
<dbReference type="InterPro" id="IPR002300">
    <property type="entry name" value="aa-tRNA-synth_Ia"/>
</dbReference>
<dbReference type="Pfam" id="PF10458">
    <property type="entry name" value="Val_tRNA-synt_C"/>
    <property type="match status" value="1"/>
</dbReference>
<evidence type="ECO:0000256" key="8">
    <source>
        <dbReference type="ARBA" id="ARBA00024407"/>
    </source>
</evidence>
<dbReference type="AlphaFoldDB" id="A0A3D6BVF4"/>